<reference evidence="2" key="2">
    <citation type="journal article" date="2015" name="Fish Shellfish Immunol.">
        <title>Early steps in the European eel (Anguilla anguilla)-Vibrio vulnificus interaction in the gills: Role of the RtxA13 toxin.</title>
        <authorList>
            <person name="Callol A."/>
            <person name="Pajuelo D."/>
            <person name="Ebbesson L."/>
            <person name="Teles M."/>
            <person name="MacKenzie S."/>
            <person name="Amaro C."/>
        </authorList>
    </citation>
    <scope>NUCLEOTIDE SEQUENCE</scope>
</reference>
<feature type="compositionally biased region" description="Basic and acidic residues" evidence="1">
    <location>
        <begin position="1"/>
        <end position="22"/>
    </location>
</feature>
<feature type="region of interest" description="Disordered" evidence="1">
    <location>
        <begin position="1"/>
        <end position="30"/>
    </location>
</feature>
<evidence type="ECO:0000313" key="2">
    <source>
        <dbReference type="EMBL" id="JAH87947.1"/>
    </source>
</evidence>
<sequence>MPSMKEHSCEQDRNSNYQDRKYLGPPPKKTMSTKIMNAQFSTTILFYSNAHTGEYLPYGRRGTSNPNKFTYEKLHIGTLKILKQS</sequence>
<protein>
    <submittedName>
        <fullName evidence="2">Uncharacterized protein</fullName>
    </submittedName>
</protein>
<dbReference type="EMBL" id="GBXM01020630">
    <property type="protein sequence ID" value="JAH87947.1"/>
    <property type="molecule type" value="Transcribed_RNA"/>
</dbReference>
<reference evidence="2" key="1">
    <citation type="submission" date="2014-11" db="EMBL/GenBank/DDBJ databases">
        <authorList>
            <person name="Amaro Gonzalez C."/>
        </authorList>
    </citation>
    <scope>NUCLEOTIDE SEQUENCE</scope>
</reference>
<proteinExistence type="predicted"/>
<organism evidence="2">
    <name type="scientific">Anguilla anguilla</name>
    <name type="common">European freshwater eel</name>
    <name type="synonym">Muraena anguilla</name>
    <dbReference type="NCBI Taxonomy" id="7936"/>
    <lineage>
        <taxon>Eukaryota</taxon>
        <taxon>Metazoa</taxon>
        <taxon>Chordata</taxon>
        <taxon>Craniata</taxon>
        <taxon>Vertebrata</taxon>
        <taxon>Euteleostomi</taxon>
        <taxon>Actinopterygii</taxon>
        <taxon>Neopterygii</taxon>
        <taxon>Teleostei</taxon>
        <taxon>Anguilliformes</taxon>
        <taxon>Anguillidae</taxon>
        <taxon>Anguilla</taxon>
    </lineage>
</organism>
<accession>A0A0E9WC81</accession>
<name>A0A0E9WC81_ANGAN</name>
<evidence type="ECO:0000256" key="1">
    <source>
        <dbReference type="SAM" id="MobiDB-lite"/>
    </source>
</evidence>
<dbReference type="AlphaFoldDB" id="A0A0E9WC81"/>